<sequence>MLHLPIVVWPEPGESFQSWIRRYAFKLRVSPLDLYRAFDLDDREISFLTESHGYGLDDTVVARICESTGIDPDTMHATTFDRYEHLPEFEFDETKRLRRLRNWVKGSHTRFCVECLRESGGVFLVEWQTSWTFACVRHNVVLTDWCPECQGPVPVSAPVSSVAPDPLMCQRRLPSDGDFRRQKCAANLADAFVEKLPETHPLIDAQIFVTALFDQSDTPAAGINLADLKALCVGLLKLRRRAALELKARLPPGALAGLEPERVRDSSAAPEDALFFGALVVSAKALMMGNSSILHNRLREIAYGSIGTVNSEAGFWWKDGPSTIISRFGGTVLTRRRLAHAIDKDLTPRQRIWYGSALPPNNLPLPAASKLPETLWPEWVYALDPGGRHTREAVRMTLDATINLYGEHDRCDSEARSGVHPRRPSTNAKYLMNGVLKSNADGEGDFIEAVARLIAFSHEHPPLTSFSPRLDVLRLLGSGFLPDKHWHALRESILMPRNSVQASDVRAYAFERLTGVPVRTRGPYSDTGWPAIREGTETRFALEMTQQLQEAIDQYLAIVLDEARLDGPVRDVAPLSLLPPRLLPRGTIGALDLGEFHTLLVSGERTLTTLARAAGINPRDVPIVAATRPPGHPKYRWIEIDWNKLRREVRSEMTHLRTLGMPA</sequence>
<name>A0A495IIU0_9MICO</name>
<keyword evidence="3" id="KW-1185">Reference proteome</keyword>
<dbReference type="Proteomes" id="UP000280008">
    <property type="component" value="Unassembled WGS sequence"/>
</dbReference>
<dbReference type="OrthoDB" id="3874088at2"/>
<reference evidence="2 3" key="1">
    <citation type="submission" date="2018-10" db="EMBL/GenBank/DDBJ databases">
        <title>Sequencing the genomes of 1000 actinobacteria strains.</title>
        <authorList>
            <person name="Klenk H.-P."/>
        </authorList>
    </citation>
    <scope>NUCLEOTIDE SEQUENCE [LARGE SCALE GENOMIC DNA]</scope>
    <source>
        <strain evidence="2 3">DSM 17894</strain>
    </source>
</reference>
<comment type="caution">
    <text evidence="2">The sequence shown here is derived from an EMBL/GenBank/DDBJ whole genome shotgun (WGS) entry which is preliminary data.</text>
</comment>
<proteinExistence type="predicted"/>
<evidence type="ECO:0000313" key="3">
    <source>
        <dbReference type="Proteomes" id="UP000280008"/>
    </source>
</evidence>
<gene>
    <name evidence="2" type="ORF">C8E83_3061</name>
</gene>
<dbReference type="EMBL" id="RBKS01000001">
    <property type="protein sequence ID" value="RKR75897.1"/>
    <property type="molecule type" value="Genomic_DNA"/>
</dbReference>
<protein>
    <submittedName>
        <fullName evidence="2">TniQ protein</fullName>
    </submittedName>
</protein>
<feature type="domain" description="TniQ" evidence="1">
    <location>
        <begin position="5"/>
        <end position="142"/>
    </location>
</feature>
<dbReference type="Pfam" id="PF06527">
    <property type="entry name" value="TniQ"/>
    <property type="match status" value="1"/>
</dbReference>
<organism evidence="2 3">
    <name type="scientific">Frondihabitans australicus</name>
    <dbReference type="NCBI Taxonomy" id="386892"/>
    <lineage>
        <taxon>Bacteria</taxon>
        <taxon>Bacillati</taxon>
        <taxon>Actinomycetota</taxon>
        <taxon>Actinomycetes</taxon>
        <taxon>Micrococcales</taxon>
        <taxon>Microbacteriaceae</taxon>
        <taxon>Frondihabitans</taxon>
    </lineage>
</organism>
<dbReference type="AlphaFoldDB" id="A0A495IIU0"/>
<dbReference type="InterPro" id="IPR009492">
    <property type="entry name" value="TniQ"/>
</dbReference>
<evidence type="ECO:0000259" key="1">
    <source>
        <dbReference type="Pfam" id="PF06527"/>
    </source>
</evidence>
<dbReference type="RefSeq" id="WP_121370720.1">
    <property type="nucleotide sequence ID" value="NZ_RBKS01000001.1"/>
</dbReference>
<accession>A0A495IIU0</accession>
<evidence type="ECO:0000313" key="2">
    <source>
        <dbReference type="EMBL" id="RKR75897.1"/>
    </source>
</evidence>